<reference evidence="1" key="1">
    <citation type="submission" date="2023-01" db="EMBL/GenBank/DDBJ databases">
        <authorList>
            <person name="Van Ghelder C."/>
            <person name="Rancurel C."/>
        </authorList>
    </citation>
    <scope>NUCLEOTIDE SEQUENCE</scope>
    <source>
        <strain evidence="1">CNCM I-4278</strain>
    </source>
</reference>
<keyword evidence="2" id="KW-1185">Reference proteome</keyword>
<proteinExistence type="predicted"/>
<dbReference type="AlphaFoldDB" id="A0A9W4UUI9"/>
<organism evidence="1 2">
    <name type="scientific">Periconia digitata</name>
    <dbReference type="NCBI Taxonomy" id="1303443"/>
    <lineage>
        <taxon>Eukaryota</taxon>
        <taxon>Fungi</taxon>
        <taxon>Dikarya</taxon>
        <taxon>Ascomycota</taxon>
        <taxon>Pezizomycotina</taxon>
        <taxon>Dothideomycetes</taxon>
        <taxon>Pleosporomycetidae</taxon>
        <taxon>Pleosporales</taxon>
        <taxon>Massarineae</taxon>
        <taxon>Periconiaceae</taxon>
        <taxon>Periconia</taxon>
    </lineage>
</organism>
<dbReference type="Proteomes" id="UP001152607">
    <property type="component" value="Unassembled WGS sequence"/>
</dbReference>
<evidence type="ECO:0000313" key="1">
    <source>
        <dbReference type="EMBL" id="CAI6342325.1"/>
    </source>
</evidence>
<accession>A0A9W4UUI9</accession>
<sequence length="75" mass="8541">MISLQYLCRVFSIASPDLFSPLHNLHEARPTARPGVRRAYISPFPINHFQITEPSIISPFSERISRSFSHEDSGN</sequence>
<name>A0A9W4UUI9_9PLEO</name>
<dbReference type="EMBL" id="CAOQHR010000013">
    <property type="protein sequence ID" value="CAI6342325.1"/>
    <property type="molecule type" value="Genomic_DNA"/>
</dbReference>
<evidence type="ECO:0000313" key="2">
    <source>
        <dbReference type="Proteomes" id="UP001152607"/>
    </source>
</evidence>
<comment type="caution">
    <text evidence="1">The sequence shown here is derived from an EMBL/GenBank/DDBJ whole genome shotgun (WGS) entry which is preliminary data.</text>
</comment>
<gene>
    <name evidence="1" type="ORF">PDIGIT_LOCUS15531</name>
</gene>
<protein>
    <submittedName>
        <fullName evidence="1">Uncharacterized protein</fullName>
    </submittedName>
</protein>